<dbReference type="EMBL" id="CP016793">
    <property type="protein sequence ID" value="ANZ41781.1"/>
    <property type="molecule type" value="Genomic_DNA"/>
</dbReference>
<evidence type="ECO:0000313" key="3">
    <source>
        <dbReference type="Proteomes" id="UP000093053"/>
    </source>
</evidence>
<dbReference type="InterPro" id="IPR050266">
    <property type="entry name" value="AB_hydrolase_sf"/>
</dbReference>
<organism evidence="2 3">
    <name type="scientific">Lentzea guizhouensis</name>
    <dbReference type="NCBI Taxonomy" id="1586287"/>
    <lineage>
        <taxon>Bacteria</taxon>
        <taxon>Bacillati</taxon>
        <taxon>Actinomycetota</taxon>
        <taxon>Actinomycetes</taxon>
        <taxon>Pseudonocardiales</taxon>
        <taxon>Pseudonocardiaceae</taxon>
        <taxon>Lentzea</taxon>
    </lineage>
</organism>
<dbReference type="Proteomes" id="UP000093053">
    <property type="component" value="Chromosome"/>
</dbReference>
<dbReference type="GO" id="GO:0016020">
    <property type="term" value="C:membrane"/>
    <property type="evidence" value="ECO:0007669"/>
    <property type="project" value="TreeGrafter"/>
</dbReference>
<keyword evidence="3" id="KW-1185">Reference proteome</keyword>
<dbReference type="STRING" id="1586287.BBK82_43445"/>
<dbReference type="Pfam" id="PF12697">
    <property type="entry name" value="Abhydrolase_6"/>
    <property type="match status" value="1"/>
</dbReference>
<dbReference type="RefSeq" id="WP_065920116.1">
    <property type="nucleotide sequence ID" value="NZ_CP016793.1"/>
</dbReference>
<sequence length="248" mass="26002">MAAELSLTRLAGADDSRRLLVVGPSLGTAVSQLWRACAAELTELEVIGWDLPGHGSSPEATGPFTVQDIAGTVAHRAAELANGRSATYAGVSFGGAVGLELATRENSAFDQFVCIAATPRIGEPQAWRERAALVRGAGTSVVVEGSSQRWFAPGFIAREPDTAGALLTQLTEVDDESYAWACEALALFEAGEARLPVHAVAGGHDVVVPPSAMREMNAHTFRVIDDCGHLPPAENPEAVAHVLQELAK</sequence>
<dbReference type="GO" id="GO:0003824">
    <property type="term" value="F:catalytic activity"/>
    <property type="evidence" value="ECO:0007669"/>
    <property type="project" value="UniProtKB-ARBA"/>
</dbReference>
<reference evidence="2 3" key="1">
    <citation type="submission" date="2016-07" db="EMBL/GenBank/DDBJ databases">
        <title>Complete genome sequence of the Lentzea guizhouensis DHS C013.</title>
        <authorList>
            <person name="Cao C."/>
        </authorList>
    </citation>
    <scope>NUCLEOTIDE SEQUENCE [LARGE SCALE GENOMIC DNA]</scope>
    <source>
        <strain evidence="2 3">DHS C013</strain>
    </source>
</reference>
<dbReference type="OrthoDB" id="3396704at2"/>
<name>A0A1B2HVM6_9PSEU</name>
<evidence type="ECO:0000313" key="2">
    <source>
        <dbReference type="EMBL" id="ANZ41781.1"/>
    </source>
</evidence>
<dbReference type="InterPro" id="IPR000073">
    <property type="entry name" value="AB_hydrolase_1"/>
</dbReference>
<dbReference type="PANTHER" id="PTHR43798">
    <property type="entry name" value="MONOACYLGLYCEROL LIPASE"/>
    <property type="match status" value="1"/>
</dbReference>
<accession>A0A1B2HVM6</accession>
<dbReference type="KEGG" id="led:BBK82_43445"/>
<gene>
    <name evidence="2" type="ORF">BBK82_43445</name>
</gene>
<dbReference type="Gene3D" id="3.40.50.1820">
    <property type="entry name" value="alpha/beta hydrolase"/>
    <property type="match status" value="1"/>
</dbReference>
<dbReference type="SUPFAM" id="SSF53474">
    <property type="entry name" value="alpha/beta-Hydrolases"/>
    <property type="match status" value="1"/>
</dbReference>
<feature type="domain" description="AB hydrolase-1" evidence="1">
    <location>
        <begin position="30"/>
        <end position="241"/>
    </location>
</feature>
<dbReference type="InterPro" id="IPR029058">
    <property type="entry name" value="AB_hydrolase_fold"/>
</dbReference>
<evidence type="ECO:0000259" key="1">
    <source>
        <dbReference type="Pfam" id="PF12697"/>
    </source>
</evidence>
<dbReference type="AlphaFoldDB" id="A0A1B2HVM6"/>
<protein>
    <recommendedName>
        <fullName evidence="1">AB hydrolase-1 domain-containing protein</fullName>
    </recommendedName>
</protein>
<dbReference type="PRINTS" id="PR00111">
    <property type="entry name" value="ABHYDROLASE"/>
</dbReference>
<dbReference type="PANTHER" id="PTHR43798:SF33">
    <property type="entry name" value="HYDROLASE, PUTATIVE (AFU_ORTHOLOGUE AFUA_2G14860)-RELATED"/>
    <property type="match status" value="1"/>
</dbReference>
<proteinExistence type="predicted"/>